<dbReference type="Proteomes" id="UP000515158">
    <property type="component" value="Unplaced"/>
</dbReference>
<evidence type="ECO:0000256" key="1">
    <source>
        <dbReference type="ARBA" id="ARBA00023157"/>
    </source>
</evidence>
<keyword evidence="2" id="KW-0732">Signal</keyword>
<dbReference type="InterPro" id="IPR009003">
    <property type="entry name" value="Peptidase_S1_PA"/>
</dbReference>
<dbReference type="RefSeq" id="XP_034247363.1">
    <property type="nucleotide sequence ID" value="XM_034391472.1"/>
</dbReference>
<reference evidence="5" key="1">
    <citation type="submission" date="2025-08" db="UniProtKB">
        <authorList>
            <consortium name="RefSeq"/>
        </authorList>
    </citation>
    <scope>IDENTIFICATION</scope>
    <source>
        <tissue evidence="5">Total insect</tissue>
    </source>
</reference>
<dbReference type="PANTHER" id="PTHR24252">
    <property type="entry name" value="ACROSIN-RELATED"/>
    <property type="match status" value="1"/>
</dbReference>
<proteinExistence type="predicted"/>
<evidence type="ECO:0000313" key="5">
    <source>
        <dbReference type="RefSeq" id="XP_034247363.1"/>
    </source>
</evidence>
<dbReference type="GO" id="GO:0006508">
    <property type="term" value="P:proteolysis"/>
    <property type="evidence" value="ECO:0007669"/>
    <property type="project" value="InterPro"/>
</dbReference>
<dbReference type="SMART" id="SM00020">
    <property type="entry name" value="Tryp_SPc"/>
    <property type="match status" value="1"/>
</dbReference>
<sequence>MAVQAALLLALCALAAAASASVQPAPFGSFHALRTHGADRQPGQPRSLRVVNGNTAAPGQFPHQVGIYVDMSAFCGGALIHPNWVLTAATCVSQAQRFTAFLGAQNINLPAEKGRIAVTTTRAYTHDDFDSKLYKNDIALLLLPREVKLTDHIKTVSLPPRSYATKDFADAALQLSGWGYQKDGAATISPSLRYVDLKGTDKKTCVSTYSYEVVHDYTLCCKGDNKASPCQGDTGGALVEQKQDGTAIVVAVASFTPGKGCSTGKPSGFTKVASFLDWIADLAEIPIQD</sequence>
<dbReference type="Gene3D" id="2.40.10.10">
    <property type="entry name" value="Trypsin-like serine proteases"/>
    <property type="match status" value="2"/>
</dbReference>
<dbReference type="GeneID" id="117649067"/>
<keyword evidence="1" id="KW-1015">Disulfide bond</keyword>
<keyword evidence="4" id="KW-1185">Reference proteome</keyword>
<dbReference type="KEGG" id="tpal:117649067"/>
<dbReference type="OrthoDB" id="5565075at2759"/>
<protein>
    <submittedName>
        <fullName evidence="5">Brachyurin-like</fullName>
    </submittedName>
</protein>
<dbReference type="InterPro" id="IPR043504">
    <property type="entry name" value="Peptidase_S1_PA_chymotrypsin"/>
</dbReference>
<feature type="signal peptide" evidence="2">
    <location>
        <begin position="1"/>
        <end position="20"/>
    </location>
</feature>
<feature type="chain" id="PRO_5028012550" evidence="2">
    <location>
        <begin position="21"/>
        <end position="289"/>
    </location>
</feature>
<dbReference type="CDD" id="cd00190">
    <property type="entry name" value="Tryp_SPc"/>
    <property type="match status" value="1"/>
</dbReference>
<dbReference type="InterPro" id="IPR001314">
    <property type="entry name" value="Peptidase_S1A"/>
</dbReference>
<dbReference type="GO" id="GO:0004252">
    <property type="term" value="F:serine-type endopeptidase activity"/>
    <property type="evidence" value="ECO:0007669"/>
    <property type="project" value="InterPro"/>
</dbReference>
<evidence type="ECO:0000259" key="3">
    <source>
        <dbReference type="PROSITE" id="PS50240"/>
    </source>
</evidence>
<evidence type="ECO:0000256" key="2">
    <source>
        <dbReference type="SAM" id="SignalP"/>
    </source>
</evidence>
<gene>
    <name evidence="5" type="primary">LOC117649067</name>
</gene>
<dbReference type="PRINTS" id="PR00722">
    <property type="entry name" value="CHYMOTRYPSIN"/>
</dbReference>
<dbReference type="PANTHER" id="PTHR24252:SF7">
    <property type="entry name" value="HYALIN"/>
    <property type="match status" value="1"/>
</dbReference>
<evidence type="ECO:0000313" key="4">
    <source>
        <dbReference type="Proteomes" id="UP000515158"/>
    </source>
</evidence>
<dbReference type="SUPFAM" id="SSF50494">
    <property type="entry name" value="Trypsin-like serine proteases"/>
    <property type="match status" value="1"/>
</dbReference>
<organism evidence="5">
    <name type="scientific">Thrips palmi</name>
    <name type="common">Melon thrips</name>
    <dbReference type="NCBI Taxonomy" id="161013"/>
    <lineage>
        <taxon>Eukaryota</taxon>
        <taxon>Metazoa</taxon>
        <taxon>Ecdysozoa</taxon>
        <taxon>Arthropoda</taxon>
        <taxon>Hexapoda</taxon>
        <taxon>Insecta</taxon>
        <taxon>Pterygota</taxon>
        <taxon>Neoptera</taxon>
        <taxon>Paraneoptera</taxon>
        <taxon>Thysanoptera</taxon>
        <taxon>Terebrantia</taxon>
        <taxon>Thripoidea</taxon>
        <taxon>Thripidae</taxon>
        <taxon>Thrips</taxon>
    </lineage>
</organism>
<dbReference type="AlphaFoldDB" id="A0A6P8Z4E2"/>
<dbReference type="PROSITE" id="PS50240">
    <property type="entry name" value="TRYPSIN_DOM"/>
    <property type="match status" value="1"/>
</dbReference>
<dbReference type="InterPro" id="IPR001254">
    <property type="entry name" value="Trypsin_dom"/>
</dbReference>
<name>A0A6P8Z4E2_THRPL</name>
<dbReference type="InParanoid" id="A0A6P8Z4E2"/>
<dbReference type="Pfam" id="PF00089">
    <property type="entry name" value="Trypsin"/>
    <property type="match status" value="1"/>
</dbReference>
<feature type="domain" description="Peptidase S1" evidence="3">
    <location>
        <begin position="50"/>
        <end position="284"/>
    </location>
</feature>
<dbReference type="FunFam" id="2.40.10.10:FF:000068">
    <property type="entry name" value="transmembrane protease serine 2"/>
    <property type="match status" value="1"/>
</dbReference>
<accession>A0A6P8Z4E2</accession>